<comment type="caution">
    <text evidence="2">The sequence shown here is derived from an EMBL/GenBank/DDBJ whole genome shotgun (WGS) entry which is preliminary data.</text>
</comment>
<reference evidence="2 3" key="2">
    <citation type="journal article" date="2019" name="G3 (Bethesda)">
        <title>Hybrid Assembly of the Genome of the Entomopathogenic Nematode Steinernema carpocapsae Identifies the X-Chromosome.</title>
        <authorList>
            <person name="Serra L."/>
            <person name="Macchietto M."/>
            <person name="Macias-Munoz A."/>
            <person name="McGill C.J."/>
            <person name="Rodriguez I.M."/>
            <person name="Rodriguez B."/>
            <person name="Murad R."/>
            <person name="Mortazavi A."/>
        </authorList>
    </citation>
    <scope>NUCLEOTIDE SEQUENCE [LARGE SCALE GENOMIC DNA]</scope>
    <source>
        <strain evidence="2 3">ALL</strain>
    </source>
</reference>
<accession>A0A4U5PHA7</accession>
<feature type="transmembrane region" description="Helical" evidence="1">
    <location>
        <begin position="42"/>
        <end position="61"/>
    </location>
</feature>
<proteinExistence type="predicted"/>
<evidence type="ECO:0000313" key="2">
    <source>
        <dbReference type="EMBL" id="TKR96009.1"/>
    </source>
</evidence>
<reference evidence="2 3" key="1">
    <citation type="journal article" date="2015" name="Genome Biol.">
        <title>Comparative genomics of Steinernema reveals deeply conserved gene regulatory networks.</title>
        <authorList>
            <person name="Dillman A.R."/>
            <person name="Macchietto M."/>
            <person name="Porter C.F."/>
            <person name="Rogers A."/>
            <person name="Williams B."/>
            <person name="Antoshechkin I."/>
            <person name="Lee M.M."/>
            <person name="Goodwin Z."/>
            <person name="Lu X."/>
            <person name="Lewis E.E."/>
            <person name="Goodrich-Blair H."/>
            <person name="Stock S.P."/>
            <person name="Adams B.J."/>
            <person name="Sternberg P.W."/>
            <person name="Mortazavi A."/>
        </authorList>
    </citation>
    <scope>NUCLEOTIDE SEQUENCE [LARGE SCALE GENOMIC DNA]</scope>
    <source>
        <strain evidence="2 3">ALL</strain>
    </source>
</reference>
<gene>
    <name evidence="2" type="ORF">L596_010092</name>
</gene>
<dbReference type="AlphaFoldDB" id="A0A4U5PHA7"/>
<protein>
    <submittedName>
        <fullName evidence="2">Uncharacterized protein</fullName>
    </submittedName>
</protein>
<name>A0A4U5PHA7_STECR</name>
<keyword evidence="1" id="KW-0812">Transmembrane</keyword>
<keyword evidence="3" id="KW-1185">Reference proteome</keyword>
<keyword evidence="1" id="KW-1133">Transmembrane helix</keyword>
<evidence type="ECO:0000313" key="3">
    <source>
        <dbReference type="Proteomes" id="UP000298663"/>
    </source>
</evidence>
<evidence type="ECO:0000256" key="1">
    <source>
        <dbReference type="SAM" id="Phobius"/>
    </source>
</evidence>
<sequence length="73" mass="8272">MDVVCLRCLEDRSQTLATLLCATDLILIESVQTQYLNNRFSLIRTGLISGLFGLPIYALCLTHKPLQLWNLSF</sequence>
<keyword evidence="1" id="KW-0472">Membrane</keyword>
<organism evidence="2 3">
    <name type="scientific">Steinernema carpocapsae</name>
    <name type="common">Entomopathogenic nematode</name>
    <dbReference type="NCBI Taxonomy" id="34508"/>
    <lineage>
        <taxon>Eukaryota</taxon>
        <taxon>Metazoa</taxon>
        <taxon>Ecdysozoa</taxon>
        <taxon>Nematoda</taxon>
        <taxon>Chromadorea</taxon>
        <taxon>Rhabditida</taxon>
        <taxon>Tylenchina</taxon>
        <taxon>Panagrolaimomorpha</taxon>
        <taxon>Strongyloidoidea</taxon>
        <taxon>Steinernematidae</taxon>
        <taxon>Steinernema</taxon>
    </lineage>
</organism>
<dbReference type="EMBL" id="AZBU02000002">
    <property type="protein sequence ID" value="TKR96009.1"/>
    <property type="molecule type" value="Genomic_DNA"/>
</dbReference>
<dbReference type="Proteomes" id="UP000298663">
    <property type="component" value="Unassembled WGS sequence"/>
</dbReference>